<evidence type="ECO:0000313" key="3">
    <source>
        <dbReference type="Proteomes" id="UP001362999"/>
    </source>
</evidence>
<protein>
    <submittedName>
        <fullName evidence="2">Uncharacterized protein</fullName>
    </submittedName>
</protein>
<keyword evidence="3" id="KW-1185">Reference proteome</keyword>
<accession>A0AAW0BM11</accession>
<proteinExistence type="predicted"/>
<dbReference type="EMBL" id="JAWWNJ010000029">
    <property type="protein sequence ID" value="KAK7027661.1"/>
    <property type="molecule type" value="Genomic_DNA"/>
</dbReference>
<dbReference type="AlphaFoldDB" id="A0AAW0BM11"/>
<name>A0AAW0BM11_9AGAR</name>
<feature type="region of interest" description="Disordered" evidence="1">
    <location>
        <begin position="31"/>
        <end position="53"/>
    </location>
</feature>
<evidence type="ECO:0000313" key="2">
    <source>
        <dbReference type="EMBL" id="KAK7027661.1"/>
    </source>
</evidence>
<feature type="compositionally biased region" description="Gly residues" evidence="1">
    <location>
        <begin position="31"/>
        <end position="51"/>
    </location>
</feature>
<comment type="caution">
    <text evidence="2">The sequence shown here is derived from an EMBL/GenBank/DDBJ whole genome shotgun (WGS) entry which is preliminary data.</text>
</comment>
<dbReference type="Proteomes" id="UP001362999">
    <property type="component" value="Unassembled WGS sequence"/>
</dbReference>
<reference evidence="2 3" key="1">
    <citation type="journal article" date="2024" name="J Genomics">
        <title>Draft genome sequencing and assembly of Favolaschia claudopus CIRM-BRFM 2984 isolated from oak limbs.</title>
        <authorList>
            <person name="Navarro D."/>
            <person name="Drula E."/>
            <person name="Chaduli D."/>
            <person name="Cazenave R."/>
            <person name="Ahrendt S."/>
            <person name="Wang J."/>
            <person name="Lipzen A."/>
            <person name="Daum C."/>
            <person name="Barry K."/>
            <person name="Grigoriev I.V."/>
            <person name="Favel A."/>
            <person name="Rosso M.N."/>
            <person name="Martin F."/>
        </authorList>
    </citation>
    <scope>NUCLEOTIDE SEQUENCE [LARGE SCALE GENOMIC DNA]</scope>
    <source>
        <strain evidence="2 3">CIRM-BRFM 2984</strain>
    </source>
</reference>
<organism evidence="2 3">
    <name type="scientific">Favolaschia claudopus</name>
    <dbReference type="NCBI Taxonomy" id="2862362"/>
    <lineage>
        <taxon>Eukaryota</taxon>
        <taxon>Fungi</taxon>
        <taxon>Dikarya</taxon>
        <taxon>Basidiomycota</taxon>
        <taxon>Agaricomycotina</taxon>
        <taxon>Agaricomycetes</taxon>
        <taxon>Agaricomycetidae</taxon>
        <taxon>Agaricales</taxon>
        <taxon>Marasmiineae</taxon>
        <taxon>Mycenaceae</taxon>
        <taxon>Favolaschia</taxon>
    </lineage>
</organism>
<sequence>MEDESDSQEACTKLSSNILVDQSVTTLNVSGGIGGQGGGSGQEGGAGGNGEGPTLNVSGAAGWIVHINDGSALRNSSTLVSAIDSAPPPISVCDINLQQEVYLDDSRILYQRRRRDVVRRYCSAQVKDRREMTVVVYEGQDAEEELKRDVAQYMKFRHPSFFQLYGIVRSENLHASIFYEALIPWMDIETIYRQSPMVVCYIYASIVNDFCAASDYYRGCFGSPLSTRHCTLFLRPSTGQLCIDLGGPDISTFYVSLIEAQNISPMSLLSTIDTQIIIDGLPIEQYHKICDRYSRDNTYTEFPLTATVHLGAVYDTTGYHDLGNPIVTAPTLDTDNCLPQVGWSGFVNEHLLHQHITESGWNRFAVSELIGIELGENIHFSLSATSRLLRNSDLWFSQANHILNRLFSNADNYALLHSVHFTVQLKPQSAQPADWHSLNGFLFLCPPQSFRVGPASFKCPKCVGYWSLDSSGVGRLSVDQASELGFPTIRVSISGSIDSWIGSVYTGLRQFHQAKGFNPDTQDLARHLDYALYGSCPDHDNFMDVDDDDFGAHIEEVSSTDTDQPMDID</sequence>
<evidence type="ECO:0000256" key="1">
    <source>
        <dbReference type="SAM" id="MobiDB-lite"/>
    </source>
</evidence>
<gene>
    <name evidence="2" type="ORF">R3P38DRAFT_948130</name>
</gene>